<evidence type="ECO:0000313" key="1">
    <source>
        <dbReference type="EMBL" id="GAA0944128.1"/>
    </source>
</evidence>
<dbReference type="EMBL" id="BAAAHH010000004">
    <property type="protein sequence ID" value="GAA0944128.1"/>
    <property type="molecule type" value="Genomic_DNA"/>
</dbReference>
<name>A0ABP4B0Q2_9ACTN</name>
<proteinExistence type="predicted"/>
<reference evidence="2" key="1">
    <citation type="journal article" date="2019" name="Int. J. Syst. Evol. Microbiol.">
        <title>The Global Catalogue of Microorganisms (GCM) 10K type strain sequencing project: providing services to taxonomists for standard genome sequencing and annotation.</title>
        <authorList>
            <consortium name="The Broad Institute Genomics Platform"/>
            <consortium name="The Broad Institute Genome Sequencing Center for Infectious Disease"/>
            <person name="Wu L."/>
            <person name="Ma J."/>
        </authorList>
    </citation>
    <scope>NUCLEOTIDE SEQUENCE [LARGE SCALE GENOMIC DNA]</scope>
    <source>
        <strain evidence="2">JCM 10696</strain>
    </source>
</reference>
<keyword evidence="2" id="KW-1185">Reference proteome</keyword>
<accession>A0ABP4B0Q2</accession>
<dbReference type="Proteomes" id="UP001500665">
    <property type="component" value="Unassembled WGS sequence"/>
</dbReference>
<organism evidence="1 2">
    <name type="scientific">Actinocorallia libanotica</name>
    <dbReference type="NCBI Taxonomy" id="46162"/>
    <lineage>
        <taxon>Bacteria</taxon>
        <taxon>Bacillati</taxon>
        <taxon>Actinomycetota</taxon>
        <taxon>Actinomycetes</taxon>
        <taxon>Streptosporangiales</taxon>
        <taxon>Thermomonosporaceae</taxon>
        <taxon>Actinocorallia</taxon>
    </lineage>
</organism>
<sequence length="297" mass="32292">MPFQGIGGLLAKPLLLGMTRREIDRRLTRALGDAVGEIRTFRKAFWDTGVCDHYLEGDLILCYDDTDRLYYLEIHDAAPAHYDDVLLTGRPYGKVVADLRARGHRVVDGEAGCEVPEAGFNLTAVDVEDDSLGVESVGVFLRSPAEGVIRMSREPGVPAITEHDLVSGEGTRAVRLGQDRWELRARLGPALQSVPGYGGAAQDWYFDHGLILTFDEDERLKRLVISYVGAKGTARFRDVPLLDRPYADVVADLAALGVAVEPGELCGRVPGHGFTLSLMGRQNPAMPVSAVVFSGSS</sequence>
<comment type="caution">
    <text evidence="1">The sequence shown here is derived from an EMBL/GenBank/DDBJ whole genome shotgun (WGS) entry which is preliminary data.</text>
</comment>
<evidence type="ECO:0000313" key="2">
    <source>
        <dbReference type="Proteomes" id="UP001500665"/>
    </source>
</evidence>
<protein>
    <submittedName>
        <fullName evidence="1">Uncharacterized protein</fullName>
    </submittedName>
</protein>
<gene>
    <name evidence="1" type="ORF">GCM10009550_16660</name>
</gene>